<sequence length="263" mass="27769">MMPRASPPGTSSSTPAPASPCACSFPTSKTIPRRSSQSSSTSTYHNYLSSLAAAAGVLAVSVDYRLAPEHPLPAAYDDCWAALRWAVSSARDNDDEWAAAHGDTARVFVAGDSAGGNIVHNVLVRAAGDELAPRIEGAVLLHPFFGGSAVIDGETERAVEIAVKVWGFACPDAVNGADDPRINPAAPGLERLGCDRMLVCAAEKDWLAPRVRAYYGAVTASAWRGSAAWLETEGEEHVFFLLKPECDRAKALMDRVVAFIAAA</sequence>
<dbReference type="PANTHER" id="PTHR23024:SF577">
    <property type="entry name" value="CARBOXYLESTERASE 2-RELATED"/>
    <property type="match status" value="1"/>
</dbReference>
<dbReference type="Pfam" id="PF07859">
    <property type="entry name" value="Abhydrolase_3"/>
    <property type="match status" value="1"/>
</dbReference>
<dbReference type="EMBL" id="BQKI01000007">
    <property type="protein sequence ID" value="GJM98594.1"/>
    <property type="molecule type" value="Genomic_DNA"/>
</dbReference>
<organism evidence="4 5">
    <name type="scientific">Eleusine coracana subsp. coracana</name>
    <dbReference type="NCBI Taxonomy" id="191504"/>
    <lineage>
        <taxon>Eukaryota</taxon>
        <taxon>Viridiplantae</taxon>
        <taxon>Streptophyta</taxon>
        <taxon>Embryophyta</taxon>
        <taxon>Tracheophyta</taxon>
        <taxon>Spermatophyta</taxon>
        <taxon>Magnoliopsida</taxon>
        <taxon>Liliopsida</taxon>
        <taxon>Poales</taxon>
        <taxon>Poaceae</taxon>
        <taxon>PACMAD clade</taxon>
        <taxon>Chloridoideae</taxon>
        <taxon>Cynodonteae</taxon>
        <taxon>Eleusininae</taxon>
        <taxon>Eleusine</taxon>
    </lineage>
</organism>
<dbReference type="Gene3D" id="3.40.50.1820">
    <property type="entry name" value="alpha/beta hydrolase"/>
    <property type="match status" value="1"/>
</dbReference>
<dbReference type="PANTHER" id="PTHR23024">
    <property type="entry name" value="ARYLACETAMIDE DEACETYLASE"/>
    <property type="match status" value="1"/>
</dbReference>
<gene>
    <name evidence="4" type="primary">ga15619</name>
    <name evidence="4" type="ORF">PR202_ga15619</name>
</gene>
<evidence type="ECO:0000256" key="2">
    <source>
        <dbReference type="SAM" id="MobiDB-lite"/>
    </source>
</evidence>
<feature type="region of interest" description="Disordered" evidence="2">
    <location>
        <begin position="1"/>
        <end position="20"/>
    </location>
</feature>
<evidence type="ECO:0000313" key="4">
    <source>
        <dbReference type="EMBL" id="GJM98594.1"/>
    </source>
</evidence>
<proteinExistence type="predicted"/>
<feature type="active site" evidence="1">
    <location>
        <position position="113"/>
    </location>
</feature>
<reference evidence="4" key="2">
    <citation type="submission" date="2021-12" db="EMBL/GenBank/DDBJ databases">
        <title>Resequencing data analysis of finger millet.</title>
        <authorList>
            <person name="Hatakeyama M."/>
            <person name="Aluri S."/>
            <person name="Balachadran M.T."/>
            <person name="Sivarajan S.R."/>
            <person name="Poveda L."/>
            <person name="Shimizu-Inatsugi R."/>
            <person name="Schlapbach R."/>
            <person name="Sreeman S.M."/>
            <person name="Shimizu K.K."/>
        </authorList>
    </citation>
    <scope>NUCLEOTIDE SEQUENCE</scope>
</reference>
<dbReference type="SUPFAM" id="SSF53474">
    <property type="entry name" value="alpha/beta-Hydrolases"/>
    <property type="match status" value="1"/>
</dbReference>
<evidence type="ECO:0000256" key="1">
    <source>
        <dbReference type="PROSITE-ProRule" id="PRU10038"/>
    </source>
</evidence>
<dbReference type="InterPro" id="IPR050466">
    <property type="entry name" value="Carboxylest/Gibb_receptor"/>
</dbReference>
<feature type="domain" description="Alpha/beta hydrolase fold-3" evidence="3">
    <location>
        <begin position="40"/>
        <end position="240"/>
    </location>
</feature>
<dbReference type="Proteomes" id="UP001054889">
    <property type="component" value="Unassembled WGS sequence"/>
</dbReference>
<dbReference type="InterPro" id="IPR029058">
    <property type="entry name" value="AB_hydrolase_fold"/>
</dbReference>
<dbReference type="PROSITE" id="PS01174">
    <property type="entry name" value="LIPASE_GDXG_SER"/>
    <property type="match status" value="1"/>
</dbReference>
<dbReference type="GO" id="GO:0016787">
    <property type="term" value="F:hydrolase activity"/>
    <property type="evidence" value="ECO:0007669"/>
    <property type="project" value="InterPro"/>
</dbReference>
<comment type="caution">
    <text evidence="4">The sequence shown here is derived from an EMBL/GenBank/DDBJ whole genome shotgun (WGS) entry which is preliminary data.</text>
</comment>
<protein>
    <recommendedName>
        <fullName evidence="3">Alpha/beta hydrolase fold-3 domain-containing protein</fullName>
    </recommendedName>
</protein>
<dbReference type="AlphaFoldDB" id="A0AAV5CKC0"/>
<name>A0AAV5CKC0_ELECO</name>
<evidence type="ECO:0000259" key="3">
    <source>
        <dbReference type="Pfam" id="PF07859"/>
    </source>
</evidence>
<evidence type="ECO:0000313" key="5">
    <source>
        <dbReference type="Proteomes" id="UP001054889"/>
    </source>
</evidence>
<dbReference type="InterPro" id="IPR013094">
    <property type="entry name" value="AB_hydrolase_3"/>
</dbReference>
<accession>A0AAV5CKC0</accession>
<reference evidence="4" key="1">
    <citation type="journal article" date="2018" name="DNA Res.">
        <title>Multiple hybrid de novo genome assembly of finger millet, an orphan allotetraploid crop.</title>
        <authorList>
            <person name="Hatakeyama M."/>
            <person name="Aluri S."/>
            <person name="Balachadran M.T."/>
            <person name="Sivarajan S.R."/>
            <person name="Patrignani A."/>
            <person name="Gruter S."/>
            <person name="Poveda L."/>
            <person name="Shimizu-Inatsugi R."/>
            <person name="Baeten J."/>
            <person name="Francoijs K.J."/>
            <person name="Nataraja K.N."/>
            <person name="Reddy Y.A.N."/>
            <person name="Phadnis S."/>
            <person name="Ravikumar R.L."/>
            <person name="Schlapbach R."/>
            <person name="Sreeman S.M."/>
            <person name="Shimizu K.K."/>
        </authorList>
    </citation>
    <scope>NUCLEOTIDE SEQUENCE</scope>
</reference>
<dbReference type="InterPro" id="IPR033140">
    <property type="entry name" value="Lipase_GDXG_put_SER_AS"/>
</dbReference>
<keyword evidence="5" id="KW-1185">Reference proteome</keyword>